<dbReference type="AlphaFoldDB" id="T0JQW4"/>
<keyword evidence="3" id="KW-0732">Signal</keyword>
<dbReference type="OrthoDB" id="5372263at2"/>
<sequence length="398" mass="46267">MKVSYLLITLSLLCSTAFAQESLEAYISDNKKEQFKYDYDKVEAESLKLRDSWIAPLNLQYSYSKSNPYEEEQTSESAFVKMDQPIFASGGIYYGIKFAEASRVYSNYSIEVAQRKLVKDAISLLMQIKQMDYKIKKQELQIKNSEINLAQKQEQYLNGQLDSGFLDNAIIERNVVTQTLYDIQTNKERLISKFNAISDMSYKNAEVPNLDTLTLEQFLANNIVLDMSSSDIDKTRYNKDVTTAKYLPQVSLTAGYNWNKSDTVYKFGANEKNYYDYGIKVSMPLDINTYRDIEASRIDYLKSGLVVEDRKRELKALFEQVMQNIKNFEKKILLSIDNKKLYEKLLFETQEMYSAGYKTSYDVDLLKNSVAIQSIDLKIFEIDKQLELLTLYEMYKNE</sequence>
<accession>T0JQW4</accession>
<evidence type="ECO:0000256" key="1">
    <source>
        <dbReference type="ARBA" id="ARBA00007613"/>
    </source>
</evidence>
<comment type="similarity">
    <text evidence="1">Belongs to the outer membrane factor (OMF) (TC 1.B.17) family.</text>
</comment>
<evidence type="ECO:0000313" key="5">
    <source>
        <dbReference type="Proteomes" id="UP000015520"/>
    </source>
</evidence>
<dbReference type="eggNOG" id="COG1538">
    <property type="taxonomic scope" value="Bacteria"/>
</dbReference>
<evidence type="ECO:0000256" key="3">
    <source>
        <dbReference type="SAM" id="SignalP"/>
    </source>
</evidence>
<feature type="signal peptide" evidence="3">
    <location>
        <begin position="1"/>
        <end position="19"/>
    </location>
</feature>
<organism evidence="4 5">
    <name type="scientific">Sulfurimonas hongkongensis</name>
    <dbReference type="NCBI Taxonomy" id="1172190"/>
    <lineage>
        <taxon>Bacteria</taxon>
        <taxon>Pseudomonadati</taxon>
        <taxon>Campylobacterota</taxon>
        <taxon>Epsilonproteobacteria</taxon>
        <taxon>Campylobacterales</taxon>
        <taxon>Sulfurimonadaceae</taxon>
        <taxon>Sulfurimonas</taxon>
    </lineage>
</organism>
<dbReference type="InterPro" id="IPR003423">
    <property type="entry name" value="OMP_efflux"/>
</dbReference>
<reference evidence="4 5" key="1">
    <citation type="submission" date="2013-07" db="EMBL/GenBank/DDBJ databases">
        <title>Sulfurimonas hongkongensis AST-10 Genome Sequencing.</title>
        <authorList>
            <person name="Cai L."/>
            <person name="Zhang T."/>
        </authorList>
    </citation>
    <scope>NUCLEOTIDE SEQUENCE [LARGE SCALE GENOMIC DNA]</scope>
    <source>
        <strain evidence="4 5">AST-10</strain>
    </source>
</reference>
<proteinExistence type="inferred from homology"/>
<dbReference type="GO" id="GO:0015562">
    <property type="term" value="F:efflux transmembrane transporter activity"/>
    <property type="evidence" value="ECO:0007669"/>
    <property type="project" value="InterPro"/>
</dbReference>
<dbReference type="RefSeq" id="WP_021286641.1">
    <property type="nucleotide sequence ID" value="NZ_AUPZ01000002.1"/>
</dbReference>
<keyword evidence="5" id="KW-1185">Reference proteome</keyword>
<feature type="coiled-coil region" evidence="2">
    <location>
        <begin position="128"/>
        <end position="155"/>
    </location>
</feature>
<dbReference type="Pfam" id="PF02321">
    <property type="entry name" value="OEP"/>
    <property type="match status" value="1"/>
</dbReference>
<dbReference type="STRING" id="1172190.M947_01800"/>
<feature type="chain" id="PRO_5004565876" evidence="3">
    <location>
        <begin position="20"/>
        <end position="398"/>
    </location>
</feature>
<keyword evidence="2" id="KW-0175">Coiled coil</keyword>
<evidence type="ECO:0000313" key="4">
    <source>
        <dbReference type="EMBL" id="EQB40561.1"/>
    </source>
</evidence>
<dbReference type="Gene3D" id="1.20.1600.10">
    <property type="entry name" value="Outer membrane efflux proteins (OEP)"/>
    <property type="match status" value="1"/>
</dbReference>
<gene>
    <name evidence="4" type="ORF">M947_01800</name>
</gene>
<comment type="caution">
    <text evidence="4">The sequence shown here is derived from an EMBL/GenBank/DDBJ whole genome shotgun (WGS) entry which is preliminary data.</text>
</comment>
<dbReference type="EMBL" id="AUPZ01000002">
    <property type="protein sequence ID" value="EQB40561.1"/>
    <property type="molecule type" value="Genomic_DNA"/>
</dbReference>
<protein>
    <submittedName>
        <fullName evidence="4">Transporter</fullName>
    </submittedName>
</protein>
<dbReference type="Proteomes" id="UP000015520">
    <property type="component" value="Unassembled WGS sequence"/>
</dbReference>
<name>T0JQW4_9BACT</name>
<dbReference type="SUPFAM" id="SSF56954">
    <property type="entry name" value="Outer membrane efflux proteins (OEP)"/>
    <property type="match status" value="1"/>
</dbReference>
<dbReference type="PATRIC" id="fig|1172190.3.peg.350"/>
<evidence type="ECO:0000256" key="2">
    <source>
        <dbReference type="SAM" id="Coils"/>
    </source>
</evidence>